<keyword evidence="2" id="KW-0449">Lipoprotein</keyword>
<evidence type="ECO:0000256" key="1">
    <source>
        <dbReference type="SAM" id="Coils"/>
    </source>
</evidence>
<dbReference type="OrthoDB" id="9769023at2"/>
<dbReference type="AlphaFoldDB" id="A0A090I7Q8"/>
<keyword evidence="3" id="KW-1185">Reference proteome</keyword>
<accession>A0A090I7Q8</accession>
<evidence type="ECO:0000313" key="3">
    <source>
        <dbReference type="Proteomes" id="UP000032427"/>
    </source>
</evidence>
<sequence>MKLKLVGSFICIAMLSGCTSMMQKDDFGNFHAKLDGGDFKGASEVALDNAGYDSETGETSDLIWTLQAGATLSYVGETELSTKLLDASEVMMKEEDKEGAIETGLETVGSIIGNDAMLDYAQTQYDGVMTNTIKAWNFIAEENYQDARVELNRAEERQRRAADHFASVIKKHKEEIESEAGESTESIKKTIDSDATQAALKNAGIETGQWKPYEGYINPFTTYTYGLNLLLTGKTKSDFQKAADAFKRVYSITGSKSVKKDYDLARSMAKSVRASKLNEKVWVIFENGQSVVKEEKRLDLPVFILSENVAYAGIALPRLKERGVAFNSISVNKEKTEVIADMDKIIGSEFEQEFPYILAREITRVTLKTIAQKQIKDENQLLGNAFAAIQALSTGADIRTFSALPSQYQVIQVEKKNNIVEIKAGNFTIPVVLDELSNKHIIYVKAVSPKTQPLINVVNI</sequence>
<dbReference type="KEGG" id="awd:AWOD_II_1002"/>
<organism evidence="2 3">
    <name type="scientific">Aliivibrio wodanis</name>
    <dbReference type="NCBI Taxonomy" id="80852"/>
    <lineage>
        <taxon>Bacteria</taxon>
        <taxon>Pseudomonadati</taxon>
        <taxon>Pseudomonadota</taxon>
        <taxon>Gammaproteobacteria</taxon>
        <taxon>Vibrionales</taxon>
        <taxon>Vibrionaceae</taxon>
        <taxon>Aliivibrio</taxon>
    </lineage>
</organism>
<dbReference type="PATRIC" id="fig|80852.17.peg.3801"/>
<name>A0A090I7Q8_9GAMM</name>
<feature type="coiled-coil region" evidence="1">
    <location>
        <begin position="137"/>
        <end position="164"/>
    </location>
</feature>
<dbReference type="PROSITE" id="PS51257">
    <property type="entry name" value="PROKAR_LIPOPROTEIN"/>
    <property type="match status" value="1"/>
</dbReference>
<evidence type="ECO:0000313" key="2">
    <source>
        <dbReference type="EMBL" id="CED57621.1"/>
    </source>
</evidence>
<reference evidence="3" key="1">
    <citation type="submission" date="2014-09" db="EMBL/GenBank/DDBJ databases">
        <authorList>
            <person name="Hjerde E."/>
        </authorList>
    </citation>
    <scope>NUCLEOTIDE SEQUENCE [LARGE SCALE GENOMIC DNA]</scope>
    <source>
        <strain evidence="3">06/09/139</strain>
    </source>
</reference>
<dbReference type="GeneID" id="28543257"/>
<dbReference type="STRING" id="80852.AWOD_II_1002"/>
<keyword evidence="1" id="KW-0175">Coiled coil</keyword>
<gene>
    <name evidence="2" type="ORF">AWOD_II_1002</name>
</gene>
<dbReference type="Proteomes" id="UP000032427">
    <property type="component" value="Chromosome 2"/>
</dbReference>
<dbReference type="HOGENOM" id="CLU_035715_2_1_6"/>
<protein>
    <submittedName>
        <fullName evidence="2">Putative lipoprotein</fullName>
    </submittedName>
</protein>
<dbReference type="EMBL" id="LN554847">
    <property type="protein sequence ID" value="CED57621.1"/>
    <property type="molecule type" value="Genomic_DNA"/>
</dbReference>
<proteinExistence type="predicted"/>